<dbReference type="OrthoDB" id="2788229at2759"/>
<accession>A0A9P5Z830</accession>
<protein>
    <recommendedName>
        <fullName evidence="3">F-box domain-containing protein</fullName>
    </recommendedName>
</protein>
<comment type="caution">
    <text evidence="1">The sequence shown here is derived from an EMBL/GenBank/DDBJ whole genome shotgun (WGS) entry which is preliminary data.</text>
</comment>
<dbReference type="SUPFAM" id="SSF52047">
    <property type="entry name" value="RNI-like"/>
    <property type="match status" value="1"/>
</dbReference>
<sequence length="412" mass="46322">MDSRTITPLPTSITSRLAPEVLCIVLSNFDKSGRQHLVSFSLVCKSWLPLCRRILFAEIEYSKDFARFLASSPHATETITPHIRKAVLRGDNIAYEAKREILNSISRLSHLTSLLIKNLGLNVIMDCLSIPPKATPSEILSVTRLQCLNLWWIHCSSFILFAEFLDSFSLLQELSLDSVSWDAMVDITTNDGSLPDAPLKTSSLKKLCLSFCHNRMLFNWLLYGIISDCSISRRDSLFRRSFCSLTSLSFPDILPQDADIVGVILATAGETLEYLEIGILLHDFDGLPDLLTLAQNTLLKAITVNQITLFQFPRHEEPSETSSAYNWIPKLPLTARHGSVNTISFKFWISAEDQLDVFPWQALNASLAKLCISKLQFHISGVGLERDTVVAWFRMRLALDLAEIAIEYNIAL</sequence>
<dbReference type="Gene3D" id="3.80.10.10">
    <property type="entry name" value="Ribonuclease Inhibitor"/>
    <property type="match status" value="1"/>
</dbReference>
<dbReference type="AlphaFoldDB" id="A0A9P5Z830"/>
<evidence type="ECO:0008006" key="3">
    <source>
        <dbReference type="Google" id="ProtNLM"/>
    </source>
</evidence>
<name>A0A9P5Z830_9AGAR</name>
<evidence type="ECO:0000313" key="1">
    <source>
        <dbReference type="EMBL" id="KAF9482702.1"/>
    </source>
</evidence>
<dbReference type="EMBL" id="MU155162">
    <property type="protein sequence ID" value="KAF9482702.1"/>
    <property type="molecule type" value="Genomic_DNA"/>
</dbReference>
<organism evidence="1 2">
    <name type="scientific">Pholiota conissans</name>
    <dbReference type="NCBI Taxonomy" id="109636"/>
    <lineage>
        <taxon>Eukaryota</taxon>
        <taxon>Fungi</taxon>
        <taxon>Dikarya</taxon>
        <taxon>Basidiomycota</taxon>
        <taxon>Agaricomycotina</taxon>
        <taxon>Agaricomycetes</taxon>
        <taxon>Agaricomycetidae</taxon>
        <taxon>Agaricales</taxon>
        <taxon>Agaricineae</taxon>
        <taxon>Strophariaceae</taxon>
        <taxon>Pholiota</taxon>
    </lineage>
</organism>
<keyword evidence="2" id="KW-1185">Reference proteome</keyword>
<gene>
    <name evidence="1" type="ORF">BDN70DRAFT_852840</name>
</gene>
<proteinExistence type="predicted"/>
<evidence type="ECO:0000313" key="2">
    <source>
        <dbReference type="Proteomes" id="UP000807469"/>
    </source>
</evidence>
<reference evidence="1" key="1">
    <citation type="submission" date="2020-11" db="EMBL/GenBank/DDBJ databases">
        <authorList>
            <consortium name="DOE Joint Genome Institute"/>
            <person name="Ahrendt S."/>
            <person name="Riley R."/>
            <person name="Andreopoulos W."/>
            <person name="Labutti K."/>
            <person name="Pangilinan J."/>
            <person name="Ruiz-Duenas F.J."/>
            <person name="Barrasa J.M."/>
            <person name="Sanchez-Garcia M."/>
            <person name="Camarero S."/>
            <person name="Miyauchi S."/>
            <person name="Serrano A."/>
            <person name="Linde D."/>
            <person name="Babiker R."/>
            <person name="Drula E."/>
            <person name="Ayuso-Fernandez I."/>
            <person name="Pacheco R."/>
            <person name="Padilla G."/>
            <person name="Ferreira P."/>
            <person name="Barriuso J."/>
            <person name="Kellner H."/>
            <person name="Castanera R."/>
            <person name="Alfaro M."/>
            <person name="Ramirez L."/>
            <person name="Pisabarro A.G."/>
            <person name="Kuo A."/>
            <person name="Tritt A."/>
            <person name="Lipzen A."/>
            <person name="He G."/>
            <person name="Yan M."/>
            <person name="Ng V."/>
            <person name="Cullen D."/>
            <person name="Martin F."/>
            <person name="Rosso M.-N."/>
            <person name="Henrissat B."/>
            <person name="Hibbett D."/>
            <person name="Martinez A.T."/>
            <person name="Grigoriev I.V."/>
        </authorList>
    </citation>
    <scope>NUCLEOTIDE SEQUENCE</scope>
    <source>
        <strain evidence="1">CIRM-BRFM 674</strain>
    </source>
</reference>
<dbReference type="Proteomes" id="UP000807469">
    <property type="component" value="Unassembled WGS sequence"/>
</dbReference>
<dbReference type="InterPro" id="IPR032675">
    <property type="entry name" value="LRR_dom_sf"/>
</dbReference>